<feature type="region of interest" description="Disordered" evidence="3">
    <location>
        <begin position="72"/>
        <end position="135"/>
    </location>
</feature>
<proteinExistence type="predicted"/>
<dbReference type="EMBL" id="JAIPUX010000439">
    <property type="protein sequence ID" value="KAH0627758.1"/>
    <property type="molecule type" value="Genomic_DNA"/>
</dbReference>
<feature type="region of interest" description="Disordered" evidence="3">
    <location>
        <begin position="581"/>
        <end position="659"/>
    </location>
</feature>
<dbReference type="PROSITE" id="PS50002">
    <property type="entry name" value="SH3"/>
    <property type="match status" value="1"/>
</dbReference>
<dbReference type="Gene3D" id="2.30.30.40">
    <property type="entry name" value="SH3 Domains"/>
    <property type="match status" value="1"/>
</dbReference>
<protein>
    <recommendedName>
        <fullName evidence="4">SH3 domain-containing protein</fullName>
    </recommendedName>
</protein>
<comment type="caution">
    <text evidence="5">The sequence shown here is derived from an EMBL/GenBank/DDBJ whole genome shotgun (WGS) entry which is preliminary data.</text>
</comment>
<dbReference type="Pfam" id="PF14604">
    <property type="entry name" value="SH3_9"/>
    <property type="match status" value="1"/>
</dbReference>
<dbReference type="InterPro" id="IPR036028">
    <property type="entry name" value="SH3-like_dom_sf"/>
</dbReference>
<dbReference type="Proteomes" id="UP000826234">
    <property type="component" value="Unassembled WGS sequence"/>
</dbReference>
<dbReference type="Gene3D" id="1.20.58.900">
    <property type="match status" value="2"/>
</dbReference>
<evidence type="ECO:0000313" key="5">
    <source>
        <dbReference type="EMBL" id="KAH0627758.1"/>
    </source>
</evidence>
<dbReference type="PANTHER" id="PTHR15591:SF14">
    <property type="entry name" value="AP-4 COMPLEX ACCESSORY SUBUNIT RUSC2"/>
    <property type="match status" value="1"/>
</dbReference>
<name>A0ABQ7TF31_PHRPL</name>
<evidence type="ECO:0000259" key="4">
    <source>
        <dbReference type="PROSITE" id="PS50002"/>
    </source>
</evidence>
<keyword evidence="1 2" id="KW-0728">SH3 domain</keyword>
<gene>
    <name evidence="5" type="ORF">JD844_008047</name>
</gene>
<evidence type="ECO:0000256" key="1">
    <source>
        <dbReference type="ARBA" id="ARBA00022443"/>
    </source>
</evidence>
<dbReference type="InterPro" id="IPR047343">
    <property type="entry name" value="RUSC1_2"/>
</dbReference>
<feature type="region of interest" description="Disordered" evidence="3">
    <location>
        <begin position="462"/>
        <end position="549"/>
    </location>
</feature>
<evidence type="ECO:0000256" key="2">
    <source>
        <dbReference type="PROSITE-ProRule" id="PRU00192"/>
    </source>
</evidence>
<evidence type="ECO:0000256" key="3">
    <source>
        <dbReference type="SAM" id="MobiDB-lite"/>
    </source>
</evidence>
<keyword evidence="6" id="KW-1185">Reference proteome</keyword>
<accession>A0ABQ7TF31</accession>
<sequence>MVAQPSTPNVQTVAQPRTLLTAGRQVGIVDLKSSFHPQLSLGSFLISSTQEIEPGLGSVQVVFMCIAMTLQDSSSGSPPTPESHPPRSRSCPVSANLLPTARPSPATGGQTGNVGSTNTQHKKEGSPAPLSKKEVPLETGAPLAAYELSNGASIPSLMSSGLSLARVGGHHPEPQWKVGCAEAVGVGSLGAVLSRPLNALKWREYRRRNPLGLDRVSGLAGSLDWKQQEGRLSWRNPVFEFPGALNAGRPYAARLNGQSMKQLQLNYSDFFPDYFSLAEKPPAEFCLSPDGNTESISIDLLQKKGRCNATVAAPKPGPGGELKAKLGNSSVSPNVGHLILKYLCPAIRDILGDGLKAYVLDVIIGQRRNIPWSVVEASTQLDILQVHYQPVGFLSLSHGVCQGLFEELLLLLQPLSLLPFNLDLLFEHHLLQMGKEQQQKKELLRIKQDLLLSAHSTLQLMRTQGQSDAEGCGGGRWGPAGQNPGPEGLRGTPEETVPAMATTERVKGVGAPCRGTKKAEVEEEEEEAPQRERQKAPEGPQEPKKDKQASWWYQLMQSSQVYIEGSADGARFIRYERKKKAVATARPAEPKKGPPPPPREGVVEGAEACPITEVPIKDRPPMGAPAVAAGSAQKLEPSAQEEAKKEKSHLSWMGSPPDSVLTELKRTKEKEDGPPQKPGGDLVENGISVSIPENSQPKWGHLFGSRRVPKDPKHANSQVKALCHHIATEAGQLSFQKGDLLRVLGKADADWLRCDQGGKSGLVPIMYVTHVEDEDY</sequence>
<dbReference type="InterPro" id="IPR001452">
    <property type="entry name" value="SH3_domain"/>
</dbReference>
<dbReference type="InterPro" id="IPR037213">
    <property type="entry name" value="Run_dom_sf"/>
</dbReference>
<feature type="region of interest" description="Disordered" evidence="3">
    <location>
        <begin position="667"/>
        <end position="686"/>
    </location>
</feature>
<feature type="domain" description="SH3" evidence="4">
    <location>
        <begin position="714"/>
        <end position="773"/>
    </location>
</feature>
<evidence type="ECO:0000313" key="6">
    <source>
        <dbReference type="Proteomes" id="UP000826234"/>
    </source>
</evidence>
<feature type="compositionally biased region" description="Basic and acidic residues" evidence="3">
    <location>
        <begin position="121"/>
        <end position="135"/>
    </location>
</feature>
<dbReference type="SMART" id="SM00326">
    <property type="entry name" value="SH3"/>
    <property type="match status" value="1"/>
</dbReference>
<organism evidence="5 6">
    <name type="scientific">Phrynosoma platyrhinos</name>
    <name type="common">Desert horned lizard</name>
    <dbReference type="NCBI Taxonomy" id="52577"/>
    <lineage>
        <taxon>Eukaryota</taxon>
        <taxon>Metazoa</taxon>
        <taxon>Chordata</taxon>
        <taxon>Craniata</taxon>
        <taxon>Vertebrata</taxon>
        <taxon>Euteleostomi</taxon>
        <taxon>Lepidosauria</taxon>
        <taxon>Squamata</taxon>
        <taxon>Bifurcata</taxon>
        <taxon>Unidentata</taxon>
        <taxon>Episquamata</taxon>
        <taxon>Toxicofera</taxon>
        <taxon>Iguania</taxon>
        <taxon>Phrynosomatidae</taxon>
        <taxon>Phrynosomatinae</taxon>
        <taxon>Phrynosoma</taxon>
    </lineage>
</organism>
<reference evidence="5 6" key="1">
    <citation type="journal article" date="2022" name="Gigascience">
        <title>A chromosome-level genome assembly and annotation of the desert horned lizard, Phrynosoma platyrhinos, provides insight into chromosomal rearrangements among reptiles.</title>
        <authorList>
            <person name="Koochekian N."/>
            <person name="Ascanio A."/>
            <person name="Farleigh K."/>
            <person name="Card D.C."/>
            <person name="Schield D.R."/>
            <person name="Castoe T.A."/>
            <person name="Jezkova T."/>
        </authorList>
    </citation>
    <scope>NUCLEOTIDE SEQUENCE [LARGE SCALE GENOMIC DNA]</scope>
    <source>
        <strain evidence="5">NK-2021</strain>
    </source>
</reference>
<dbReference type="SUPFAM" id="SSF50044">
    <property type="entry name" value="SH3-domain"/>
    <property type="match status" value="1"/>
</dbReference>
<dbReference type="PANTHER" id="PTHR15591">
    <property type="entry name" value="RUN AND SH3 DOMAIN CONTAINING"/>
    <property type="match status" value="1"/>
</dbReference>
<feature type="compositionally biased region" description="Basic and acidic residues" evidence="3">
    <location>
        <begin position="528"/>
        <end position="548"/>
    </location>
</feature>